<dbReference type="SUPFAM" id="SSF55811">
    <property type="entry name" value="Nudix"/>
    <property type="match status" value="1"/>
</dbReference>
<evidence type="ECO:0000256" key="4">
    <source>
        <dbReference type="HAMAP-Rule" id="MF_00298"/>
    </source>
</evidence>
<dbReference type="PRINTS" id="PR00502">
    <property type="entry name" value="NUDIXFAMILY"/>
</dbReference>
<dbReference type="Gene3D" id="3.90.79.10">
    <property type="entry name" value="Nucleoside Triphosphate Pyrophosphohydrolase"/>
    <property type="match status" value="1"/>
</dbReference>
<dbReference type="InterPro" id="IPR020476">
    <property type="entry name" value="Nudix_hydrolase"/>
</dbReference>
<feature type="short sequence motif" description="Nudix box" evidence="4">
    <location>
        <begin position="44"/>
        <end position="65"/>
    </location>
</feature>
<dbReference type="EC" id="3.6.1.-" evidence="4"/>
<dbReference type="EMBL" id="JANAVZ010000006">
    <property type="protein sequence ID" value="MCT4333683.1"/>
    <property type="molecule type" value="Genomic_DNA"/>
</dbReference>
<name>A0ABT2KAX7_9RHOB</name>
<feature type="domain" description="Nudix hydrolase" evidence="5">
    <location>
        <begin position="11"/>
        <end position="154"/>
    </location>
</feature>
<keyword evidence="3 4" id="KW-0378">Hydrolase</keyword>
<comment type="similarity">
    <text evidence="4">Belongs to the Nudix hydrolase family. RppH subfamily.</text>
</comment>
<gene>
    <name evidence="4" type="primary">rppH</name>
    <name evidence="4" type="synonym">nudH</name>
    <name evidence="6" type="ORF">MU516_12485</name>
</gene>
<dbReference type="PROSITE" id="PS00893">
    <property type="entry name" value="NUDIX_BOX"/>
    <property type="match status" value="1"/>
</dbReference>
<evidence type="ECO:0000256" key="3">
    <source>
        <dbReference type="ARBA" id="ARBA00022801"/>
    </source>
</evidence>
<comment type="function">
    <text evidence="4">Accelerates the degradation of transcripts by removing pyrophosphate from the 5'-end of triphosphorylated RNA, leading to a more labile monophosphorylated state that can stimulate subsequent ribonuclease cleavage.</text>
</comment>
<dbReference type="GO" id="GO:0016787">
    <property type="term" value="F:hydrolase activity"/>
    <property type="evidence" value="ECO:0007669"/>
    <property type="project" value="UniProtKB-KW"/>
</dbReference>
<dbReference type="NCBIfam" id="NF001937">
    <property type="entry name" value="PRK00714.1-4"/>
    <property type="match status" value="1"/>
</dbReference>
<dbReference type="InterPro" id="IPR015797">
    <property type="entry name" value="NUDIX_hydrolase-like_dom_sf"/>
</dbReference>
<comment type="caution">
    <text evidence="6">The sequence shown here is derived from an EMBL/GenBank/DDBJ whole genome shotgun (WGS) entry which is preliminary data.</text>
</comment>
<dbReference type="Proteomes" id="UP001320702">
    <property type="component" value="Unassembled WGS sequence"/>
</dbReference>
<evidence type="ECO:0000313" key="6">
    <source>
        <dbReference type="EMBL" id="MCT4333683.1"/>
    </source>
</evidence>
<dbReference type="RefSeq" id="WP_260277535.1">
    <property type="nucleotide sequence ID" value="NZ_JANAVZ010000006.1"/>
</dbReference>
<dbReference type="NCBIfam" id="NF001936">
    <property type="entry name" value="PRK00714.1-3"/>
    <property type="match status" value="1"/>
</dbReference>
<dbReference type="Pfam" id="PF00293">
    <property type="entry name" value="NUDIX"/>
    <property type="match status" value="1"/>
</dbReference>
<dbReference type="PANTHER" id="PTHR11839">
    <property type="entry name" value="UDP/ADP-SUGAR PYROPHOSPHATASE"/>
    <property type="match status" value="1"/>
</dbReference>
<comment type="cofactor">
    <cofactor evidence="4">
        <name>a divalent metal cation</name>
        <dbReference type="ChEBI" id="CHEBI:60240"/>
    </cofactor>
</comment>
<evidence type="ECO:0000256" key="2">
    <source>
        <dbReference type="ARBA" id="ARBA00001946"/>
    </source>
</evidence>
<dbReference type="NCBIfam" id="NF001938">
    <property type="entry name" value="PRK00714.1-5"/>
    <property type="match status" value="1"/>
</dbReference>
<sequence length="161" mass="18102">MAEPAGPQGLPYRPCAGVVLINGEGLVFAGQRLDRPDAWQMPQGGIDTGETPRQAALRELTEETGIGADKVEIVAEAEDWVFYDLPPELVGKVWKGKYGGQRQKWVLMRFLGQDGDVCIQTDHPEFDRWCWIRADDLLDSIVPFKRDVYRQVIAAFRDNLA</sequence>
<comment type="cofactor">
    <cofactor evidence="2">
        <name>Mg(2+)</name>
        <dbReference type="ChEBI" id="CHEBI:18420"/>
    </cofactor>
</comment>
<dbReference type="HAMAP" id="MF_00298">
    <property type="entry name" value="Nudix_RppH"/>
    <property type="match status" value="1"/>
</dbReference>
<dbReference type="CDD" id="cd03671">
    <property type="entry name" value="NUDIX_Ap4A_hydrolase_plant_like"/>
    <property type="match status" value="1"/>
</dbReference>
<dbReference type="InterPro" id="IPR020084">
    <property type="entry name" value="NUDIX_hydrolase_CS"/>
</dbReference>
<reference evidence="6 7" key="1">
    <citation type="submission" date="2022-04" db="EMBL/GenBank/DDBJ databases">
        <title>Paracoccus sp. YLB-12 draft genome sequence.</title>
        <authorList>
            <person name="Yu L."/>
        </authorList>
    </citation>
    <scope>NUCLEOTIDE SEQUENCE [LARGE SCALE GENOMIC DNA]</scope>
    <source>
        <strain evidence="6 7">YLB-12</strain>
    </source>
</reference>
<dbReference type="PROSITE" id="PS51462">
    <property type="entry name" value="NUDIX"/>
    <property type="match status" value="1"/>
</dbReference>
<keyword evidence="7" id="KW-1185">Reference proteome</keyword>
<evidence type="ECO:0000313" key="7">
    <source>
        <dbReference type="Proteomes" id="UP001320702"/>
    </source>
</evidence>
<accession>A0ABT2KAX7</accession>
<proteinExistence type="inferred from homology"/>
<dbReference type="InterPro" id="IPR022927">
    <property type="entry name" value="RppH"/>
</dbReference>
<comment type="cofactor">
    <cofactor evidence="1">
        <name>Mn(2+)</name>
        <dbReference type="ChEBI" id="CHEBI:29035"/>
    </cofactor>
</comment>
<dbReference type="PANTHER" id="PTHR11839:SF22">
    <property type="entry name" value="NUDIX HYDROLASE 26, CHLOROPLASTIC"/>
    <property type="match status" value="1"/>
</dbReference>
<protein>
    <recommendedName>
        <fullName evidence="4">RNA pyrophosphohydrolase</fullName>
        <ecNumber evidence="4">3.6.1.-</ecNumber>
    </recommendedName>
    <alternativeName>
        <fullName evidence="4">(Di)nucleoside polyphosphate hydrolase</fullName>
    </alternativeName>
</protein>
<dbReference type="InterPro" id="IPR000086">
    <property type="entry name" value="NUDIX_hydrolase_dom"/>
</dbReference>
<evidence type="ECO:0000256" key="1">
    <source>
        <dbReference type="ARBA" id="ARBA00001936"/>
    </source>
</evidence>
<evidence type="ECO:0000259" key="5">
    <source>
        <dbReference type="PROSITE" id="PS51462"/>
    </source>
</evidence>
<organism evidence="6 7">
    <name type="scientific">Paracoccus maritimus</name>
    <dbReference type="NCBI Taxonomy" id="2933292"/>
    <lineage>
        <taxon>Bacteria</taxon>
        <taxon>Pseudomonadati</taxon>
        <taxon>Pseudomonadota</taxon>
        <taxon>Alphaproteobacteria</taxon>
        <taxon>Rhodobacterales</taxon>
        <taxon>Paracoccaceae</taxon>
        <taxon>Paracoccus</taxon>
    </lineage>
</organism>